<accession>A0A0G0WSL0</accession>
<dbReference type="GO" id="GO:0003700">
    <property type="term" value="F:DNA-binding transcription factor activity"/>
    <property type="evidence" value="ECO:0007669"/>
    <property type="project" value="InterPro"/>
</dbReference>
<name>A0A0G0WSL0_UNCKA</name>
<dbReference type="InterPro" id="IPR036390">
    <property type="entry name" value="WH_DNA-bd_sf"/>
</dbReference>
<dbReference type="CDD" id="cd00090">
    <property type="entry name" value="HTH_ARSR"/>
    <property type="match status" value="1"/>
</dbReference>
<dbReference type="PROSITE" id="PS50987">
    <property type="entry name" value="HTH_ARSR_2"/>
    <property type="match status" value="1"/>
</dbReference>
<comment type="caution">
    <text evidence="2">The sequence shown here is derived from an EMBL/GenBank/DDBJ whole genome shotgun (WGS) entry which is preliminary data.</text>
</comment>
<feature type="domain" description="HTH arsR-type" evidence="1">
    <location>
        <begin position="1"/>
        <end position="88"/>
    </location>
</feature>
<proteinExistence type="predicted"/>
<reference evidence="2 3" key="1">
    <citation type="journal article" date="2015" name="Nature">
        <title>rRNA introns, odd ribosomes, and small enigmatic genomes across a large radiation of phyla.</title>
        <authorList>
            <person name="Brown C.T."/>
            <person name="Hug L.A."/>
            <person name="Thomas B.C."/>
            <person name="Sharon I."/>
            <person name="Castelle C.J."/>
            <person name="Singh A."/>
            <person name="Wilkins M.J."/>
            <person name="Williams K.H."/>
            <person name="Banfield J.F."/>
        </authorList>
    </citation>
    <scope>NUCLEOTIDE SEQUENCE [LARGE SCALE GENOMIC DNA]</scope>
</reference>
<evidence type="ECO:0000259" key="1">
    <source>
        <dbReference type="PROSITE" id="PS50987"/>
    </source>
</evidence>
<protein>
    <submittedName>
        <fullName evidence="2">Transcriptional regulator</fullName>
    </submittedName>
</protein>
<dbReference type="InterPro" id="IPR036388">
    <property type="entry name" value="WH-like_DNA-bd_sf"/>
</dbReference>
<dbReference type="AlphaFoldDB" id="A0A0G0WSL0"/>
<organism evidence="2 3">
    <name type="scientific">candidate division WWE3 bacterium GW2011_GWB1_41_6</name>
    <dbReference type="NCBI Taxonomy" id="1619112"/>
    <lineage>
        <taxon>Bacteria</taxon>
        <taxon>Katanobacteria</taxon>
    </lineage>
</organism>
<evidence type="ECO:0000313" key="2">
    <source>
        <dbReference type="EMBL" id="KKS15760.1"/>
    </source>
</evidence>
<dbReference type="SMART" id="SM00418">
    <property type="entry name" value="HTH_ARSR"/>
    <property type="match status" value="1"/>
</dbReference>
<evidence type="ECO:0000313" key="3">
    <source>
        <dbReference type="Proteomes" id="UP000034163"/>
    </source>
</evidence>
<dbReference type="SUPFAM" id="SSF46785">
    <property type="entry name" value="Winged helix' DNA-binding domain"/>
    <property type="match status" value="1"/>
</dbReference>
<sequence>MLKDLFVSEVRLKILKTMLVSPEKPYHVRALVRAVNTEINAVRRELARLTSTGLLRRRQSGNRIYYSVNTGSVYYPELLSLIGKEEGLGSDIIRNAKKLGGVKYAALSRAFLRGRQSTALDVDLFIVGSANMPILIEVVKRNERILGKEINYTVMPEEEFVFRKRKNDTFIAKILAQSRTMLIGDEEEFCTVY</sequence>
<dbReference type="EMBL" id="LCBS01000035">
    <property type="protein sequence ID" value="KKS15760.1"/>
    <property type="molecule type" value="Genomic_DNA"/>
</dbReference>
<dbReference type="InterPro" id="IPR001845">
    <property type="entry name" value="HTH_ArsR_DNA-bd_dom"/>
</dbReference>
<dbReference type="InterPro" id="IPR011991">
    <property type="entry name" value="ArsR-like_HTH"/>
</dbReference>
<gene>
    <name evidence="2" type="ORF">UU72_C0035G0010</name>
</gene>
<dbReference type="Gene3D" id="1.10.10.10">
    <property type="entry name" value="Winged helix-like DNA-binding domain superfamily/Winged helix DNA-binding domain"/>
    <property type="match status" value="1"/>
</dbReference>
<dbReference type="Proteomes" id="UP000034163">
    <property type="component" value="Unassembled WGS sequence"/>
</dbReference>